<evidence type="ECO:0000313" key="2">
    <source>
        <dbReference type="EMBL" id="KAK1695242.1"/>
    </source>
</evidence>
<protein>
    <submittedName>
        <fullName evidence="2">Uncharacterized protein</fullName>
    </submittedName>
</protein>
<evidence type="ECO:0000256" key="1">
    <source>
        <dbReference type="SAM" id="MobiDB-lite"/>
    </source>
</evidence>
<keyword evidence="3" id="KW-1185">Reference proteome</keyword>
<accession>A0AAD8TYA5</accession>
<organism evidence="2 3">
    <name type="scientific">Lolium multiflorum</name>
    <name type="common">Italian ryegrass</name>
    <name type="synonym">Lolium perenne subsp. multiflorum</name>
    <dbReference type="NCBI Taxonomy" id="4521"/>
    <lineage>
        <taxon>Eukaryota</taxon>
        <taxon>Viridiplantae</taxon>
        <taxon>Streptophyta</taxon>
        <taxon>Embryophyta</taxon>
        <taxon>Tracheophyta</taxon>
        <taxon>Spermatophyta</taxon>
        <taxon>Magnoliopsida</taxon>
        <taxon>Liliopsida</taxon>
        <taxon>Poales</taxon>
        <taxon>Poaceae</taxon>
        <taxon>BOP clade</taxon>
        <taxon>Pooideae</taxon>
        <taxon>Poodae</taxon>
        <taxon>Poeae</taxon>
        <taxon>Poeae Chloroplast Group 2 (Poeae type)</taxon>
        <taxon>Loliodinae</taxon>
        <taxon>Loliinae</taxon>
        <taxon>Lolium</taxon>
    </lineage>
</organism>
<evidence type="ECO:0000313" key="3">
    <source>
        <dbReference type="Proteomes" id="UP001231189"/>
    </source>
</evidence>
<dbReference type="Proteomes" id="UP001231189">
    <property type="component" value="Unassembled WGS sequence"/>
</dbReference>
<proteinExistence type="predicted"/>
<dbReference type="AlphaFoldDB" id="A0AAD8TYA5"/>
<dbReference type="EMBL" id="JAUUTY010000001">
    <property type="protein sequence ID" value="KAK1695242.1"/>
    <property type="molecule type" value="Genomic_DNA"/>
</dbReference>
<feature type="region of interest" description="Disordered" evidence="1">
    <location>
        <begin position="1"/>
        <end position="31"/>
    </location>
</feature>
<reference evidence="2" key="1">
    <citation type="submission" date="2023-07" db="EMBL/GenBank/DDBJ databases">
        <title>A chromosome-level genome assembly of Lolium multiflorum.</title>
        <authorList>
            <person name="Chen Y."/>
            <person name="Copetti D."/>
            <person name="Kolliker R."/>
            <person name="Studer B."/>
        </authorList>
    </citation>
    <scope>NUCLEOTIDE SEQUENCE</scope>
    <source>
        <strain evidence="2">02402/16</strain>
        <tissue evidence="2">Leaf</tissue>
    </source>
</reference>
<name>A0AAD8TYA5_LOLMU</name>
<sequence length="242" mass="26165">MNPLRQGAGGDLLNPRDGIRDGGVSGRRSPAGVLHHHRHHAVVLGIPRRIYYFAARWNGEKDVVFINTERVTEYGDLLMMKNTKTAAVPTVVIDGKIIEAIAYNIASTAQIQHSMSEPVDVSLPLPSSDPLLMKDTKTAAVPTVVIDATNIEAIAYNIASTAQIQPSMSEPVDVSLPVPRVRIDAKTIEAIVYNRAAKPPIQPSVDPSLMKYTKTAAVPTLVIDATNIEAIAYNIASTADRR</sequence>
<gene>
    <name evidence="2" type="ORF">QYE76_011939</name>
</gene>
<comment type="caution">
    <text evidence="2">The sequence shown here is derived from an EMBL/GenBank/DDBJ whole genome shotgun (WGS) entry which is preliminary data.</text>
</comment>